<dbReference type="PIRSF" id="PIRSF038471">
    <property type="entry name" value="MreC"/>
    <property type="match status" value="1"/>
</dbReference>
<dbReference type="RefSeq" id="WP_097000106.1">
    <property type="nucleotide sequence ID" value="NZ_OBEI01000002.1"/>
</dbReference>
<evidence type="ECO:0000259" key="6">
    <source>
        <dbReference type="Pfam" id="PF04085"/>
    </source>
</evidence>
<evidence type="ECO:0000256" key="2">
    <source>
        <dbReference type="ARBA" id="ARBA00013855"/>
    </source>
</evidence>
<dbReference type="InterPro" id="IPR007221">
    <property type="entry name" value="MreC"/>
</dbReference>
<dbReference type="InterPro" id="IPR042177">
    <property type="entry name" value="Cell/Rod_1"/>
</dbReference>
<proteinExistence type="inferred from homology"/>
<reference evidence="8" key="1">
    <citation type="submission" date="2017-09" db="EMBL/GenBank/DDBJ databases">
        <authorList>
            <person name="Varghese N."/>
            <person name="Submissions S."/>
        </authorList>
    </citation>
    <scope>NUCLEOTIDE SEQUENCE [LARGE SCALE GENOMIC DNA]</scope>
    <source>
        <strain evidence="8">DSM 15103</strain>
    </source>
</reference>
<dbReference type="PANTHER" id="PTHR34138:SF1">
    <property type="entry name" value="CELL SHAPE-DETERMINING PROTEIN MREC"/>
    <property type="match status" value="1"/>
</dbReference>
<dbReference type="EMBL" id="OBEI01000002">
    <property type="protein sequence ID" value="SNZ07136.1"/>
    <property type="molecule type" value="Genomic_DNA"/>
</dbReference>
<dbReference type="GO" id="GO:0008360">
    <property type="term" value="P:regulation of cell shape"/>
    <property type="evidence" value="ECO:0007669"/>
    <property type="project" value="UniProtKB-KW"/>
</dbReference>
<organism evidence="7 8">
    <name type="scientific">Persephonella hydrogeniphila</name>
    <dbReference type="NCBI Taxonomy" id="198703"/>
    <lineage>
        <taxon>Bacteria</taxon>
        <taxon>Pseudomonadati</taxon>
        <taxon>Aquificota</taxon>
        <taxon>Aquificia</taxon>
        <taxon>Aquificales</taxon>
        <taxon>Hydrogenothermaceae</taxon>
        <taxon>Persephonella</taxon>
    </lineage>
</organism>
<evidence type="ECO:0000313" key="8">
    <source>
        <dbReference type="Proteomes" id="UP000219036"/>
    </source>
</evidence>
<sequence length="266" mass="30239">MKKKILIFVVFTFVFLLGGTFIVRTGFVKGIALDASYPFLNSVSKISDFLDYIFELFTSKDQLIKKNTELEKKVELLKAQIIYLKRLEKENLELKKIVNFIKNYPEYSFKTGKVIGYSPDNWNNFIIINLGKNDGLKVGDIVVSDGYLLGEVYQTGFNSSSVILISDKNFRISVRCRKTRETVFYQGKNQKEGKLIYVKPEQDIRIGDVIETSGVDSGIPEGIPIGTVKSVSYEEGDFYKDVSVSINVNPMKIEYVVVISRKEGKK</sequence>
<evidence type="ECO:0000313" key="7">
    <source>
        <dbReference type="EMBL" id="SNZ07136.1"/>
    </source>
</evidence>
<dbReference type="NCBIfam" id="TIGR00219">
    <property type="entry name" value="mreC"/>
    <property type="match status" value="1"/>
</dbReference>
<evidence type="ECO:0000256" key="4">
    <source>
        <dbReference type="ARBA" id="ARBA00032089"/>
    </source>
</evidence>
<feature type="coiled-coil region" evidence="5">
    <location>
        <begin position="60"/>
        <end position="87"/>
    </location>
</feature>
<keyword evidence="8" id="KW-1185">Reference proteome</keyword>
<protein>
    <recommendedName>
        <fullName evidence="2">Cell shape-determining protein MreC</fullName>
    </recommendedName>
    <alternativeName>
        <fullName evidence="4">Cell shape protein MreC</fullName>
    </alternativeName>
</protein>
<dbReference type="InterPro" id="IPR042175">
    <property type="entry name" value="Cell/Rod_MreC_2"/>
</dbReference>
<dbReference type="Gene3D" id="2.40.10.350">
    <property type="entry name" value="Rod shape-determining protein MreC, domain 2"/>
    <property type="match status" value="1"/>
</dbReference>
<keyword evidence="3" id="KW-0133">Cell shape</keyword>
<dbReference type="InterPro" id="IPR055342">
    <property type="entry name" value="MreC_beta-barrel_core"/>
</dbReference>
<feature type="domain" description="Rod shape-determining protein MreC beta-barrel core" evidence="6">
    <location>
        <begin position="114"/>
        <end position="259"/>
    </location>
</feature>
<dbReference type="AlphaFoldDB" id="A0A285NGW9"/>
<dbReference type="Proteomes" id="UP000219036">
    <property type="component" value="Unassembled WGS sequence"/>
</dbReference>
<evidence type="ECO:0000256" key="5">
    <source>
        <dbReference type="SAM" id="Coils"/>
    </source>
</evidence>
<dbReference type="OrthoDB" id="9792313at2"/>
<gene>
    <name evidence="7" type="ORF">SAMN06265182_0939</name>
</gene>
<dbReference type="PANTHER" id="PTHR34138">
    <property type="entry name" value="CELL SHAPE-DETERMINING PROTEIN MREC"/>
    <property type="match status" value="1"/>
</dbReference>
<evidence type="ECO:0000256" key="1">
    <source>
        <dbReference type="ARBA" id="ARBA00009369"/>
    </source>
</evidence>
<keyword evidence="5" id="KW-0175">Coiled coil</keyword>
<dbReference type="GO" id="GO:0005886">
    <property type="term" value="C:plasma membrane"/>
    <property type="evidence" value="ECO:0007669"/>
    <property type="project" value="TreeGrafter"/>
</dbReference>
<name>A0A285NGW9_9AQUI</name>
<accession>A0A285NGW9</accession>
<evidence type="ECO:0000256" key="3">
    <source>
        <dbReference type="ARBA" id="ARBA00022960"/>
    </source>
</evidence>
<dbReference type="Gene3D" id="2.40.10.340">
    <property type="entry name" value="Rod shape-determining protein MreC, domain 1"/>
    <property type="match status" value="1"/>
</dbReference>
<dbReference type="Pfam" id="PF04085">
    <property type="entry name" value="MreC"/>
    <property type="match status" value="1"/>
</dbReference>
<comment type="similarity">
    <text evidence="1">Belongs to the MreC family.</text>
</comment>